<accession>A0A1G6PW18</accession>
<dbReference type="InterPro" id="IPR011094">
    <property type="entry name" value="Uncharacterised_LppY/LpqO"/>
</dbReference>
<dbReference type="EMBL" id="FMZA01000018">
    <property type="protein sequence ID" value="SDC84181.1"/>
    <property type="molecule type" value="Genomic_DNA"/>
</dbReference>
<dbReference type="Proteomes" id="UP000199387">
    <property type="component" value="Unassembled WGS sequence"/>
</dbReference>
<evidence type="ECO:0008006" key="3">
    <source>
        <dbReference type="Google" id="ProtNLM"/>
    </source>
</evidence>
<dbReference type="Pfam" id="PF07485">
    <property type="entry name" value="DUF1529"/>
    <property type="match status" value="1"/>
</dbReference>
<reference evidence="1 2" key="1">
    <citation type="submission" date="2016-10" db="EMBL/GenBank/DDBJ databases">
        <authorList>
            <person name="de Groot N.N."/>
        </authorList>
    </citation>
    <scope>NUCLEOTIDE SEQUENCE [LARGE SCALE GENOMIC DNA]</scope>
    <source>
        <strain evidence="1 2">DSM 45514</strain>
    </source>
</reference>
<proteinExistence type="predicted"/>
<protein>
    <recommendedName>
        <fullName evidence="3">DUF1259 domain-containing protein</fullName>
    </recommendedName>
</protein>
<evidence type="ECO:0000313" key="1">
    <source>
        <dbReference type="EMBL" id="SDC84181.1"/>
    </source>
</evidence>
<sequence length="39" mass="4759">MILTREIKPFISRLRPAGIRVTALHNHWLFTKTQIWYIH</sequence>
<dbReference type="AlphaFoldDB" id="A0A1G6PW18"/>
<name>A0A1G6PW18_9BACL</name>
<organism evidence="1 2">
    <name type="scientific">Melghirimyces thermohalophilus</name>
    <dbReference type="NCBI Taxonomy" id="1236220"/>
    <lineage>
        <taxon>Bacteria</taxon>
        <taxon>Bacillati</taxon>
        <taxon>Bacillota</taxon>
        <taxon>Bacilli</taxon>
        <taxon>Bacillales</taxon>
        <taxon>Thermoactinomycetaceae</taxon>
        <taxon>Melghirimyces</taxon>
    </lineage>
</organism>
<evidence type="ECO:0000313" key="2">
    <source>
        <dbReference type="Proteomes" id="UP000199387"/>
    </source>
</evidence>
<keyword evidence="2" id="KW-1185">Reference proteome</keyword>
<gene>
    <name evidence="1" type="ORF">SAMN04488112_11865</name>
</gene>